<feature type="binding site" evidence="7">
    <location>
        <position position="193"/>
    </location>
    <ligand>
        <name>Zn(2+)</name>
        <dbReference type="ChEBI" id="CHEBI:29105"/>
        <label>1</label>
    </ligand>
</feature>
<evidence type="ECO:0000256" key="5">
    <source>
        <dbReference type="ARBA" id="ARBA00022801"/>
    </source>
</evidence>
<evidence type="ECO:0000313" key="11">
    <source>
        <dbReference type="Proteomes" id="UP000323257"/>
    </source>
</evidence>
<evidence type="ECO:0000256" key="6">
    <source>
        <dbReference type="ARBA" id="ARBA00023211"/>
    </source>
</evidence>
<dbReference type="PANTHER" id="PTHR32494">
    <property type="entry name" value="ALLANTOATE DEIMINASE-RELATED"/>
    <property type="match status" value="1"/>
</dbReference>
<accession>A0A5S5CAS4</accession>
<protein>
    <submittedName>
        <fullName evidence="10">Allantoate deiminase/N-carbamoyl-L-amino-acid hydrolase</fullName>
    </submittedName>
</protein>
<dbReference type="Pfam" id="PF01546">
    <property type="entry name" value="Peptidase_M20"/>
    <property type="match status" value="1"/>
</dbReference>
<dbReference type="InterPro" id="IPR002933">
    <property type="entry name" value="Peptidase_M20"/>
</dbReference>
<comment type="caution">
    <text evidence="10">The sequence shown here is derived from an EMBL/GenBank/DDBJ whole genome shotgun (WGS) entry which is preliminary data.</text>
</comment>
<evidence type="ECO:0000256" key="2">
    <source>
        <dbReference type="ARBA" id="ARBA00006153"/>
    </source>
</evidence>
<dbReference type="InterPro" id="IPR036264">
    <property type="entry name" value="Bact_exopeptidase_dim_dom"/>
</dbReference>
<comment type="cofactor">
    <cofactor evidence="7">
        <name>Zn(2+)</name>
        <dbReference type="ChEBI" id="CHEBI:29105"/>
    </cofactor>
    <text evidence="7">Binds 2 Zn(2+) ions per subunit.</text>
</comment>
<dbReference type="SUPFAM" id="SSF55031">
    <property type="entry name" value="Bacterial exopeptidase dimerisation domain"/>
    <property type="match status" value="1"/>
</dbReference>
<evidence type="ECO:0000256" key="4">
    <source>
        <dbReference type="ARBA" id="ARBA00022723"/>
    </source>
</evidence>
<sequence>MLPLIVNAERITSRIDRLAQIGKISEIGVCRLALSKEDLEAVLVVKGWMEEAGLEARIDAFGNLIGRLEGADPHAPAVMMGSHIDTQPYAGRFDGIIGVIGAIEAVQTMKEQGIAPAVPIEVASFCDEEGCRFNKGLFGVRGLLGQLEEGELSRADKDGVTRLEALEAFGGDPARFAESVYPPGRVGSFLELHIEQGPVLESLDSPVGLVTGISGPLWWTVDLYGFAGHAGSVPMTLRRDALAGAARIISGLQTIAARDPEAPTVGTVGSLQVFPDSRNIIPEHVRFTVDLRDIDLARRDRLEAELRALIEEAASANGLTYAIREDTNSEPRYCAERIMDAIRASAADLGAALPELMSGPFHDSLAMSRYCEYGMIFVRCKDGISHNPKEFSTQADIALGCELLYRTALRLCAAGAPAPAEPA</sequence>
<dbReference type="EMBL" id="VNHS01000004">
    <property type="protein sequence ID" value="TYP75466.1"/>
    <property type="molecule type" value="Genomic_DNA"/>
</dbReference>
<evidence type="ECO:0000256" key="7">
    <source>
        <dbReference type="PIRSR" id="PIRSR001235-1"/>
    </source>
</evidence>
<evidence type="ECO:0000259" key="9">
    <source>
        <dbReference type="Pfam" id="PF07687"/>
    </source>
</evidence>
<dbReference type="GO" id="GO:0016813">
    <property type="term" value="F:hydrolase activity, acting on carbon-nitrogen (but not peptide) bonds, in linear amidines"/>
    <property type="evidence" value="ECO:0007669"/>
    <property type="project" value="InterPro"/>
</dbReference>
<proteinExistence type="inferred from homology"/>
<dbReference type="Proteomes" id="UP000323257">
    <property type="component" value="Unassembled WGS sequence"/>
</dbReference>
<evidence type="ECO:0000256" key="1">
    <source>
        <dbReference type="ARBA" id="ARBA00001936"/>
    </source>
</evidence>
<name>A0A5S5CAS4_9BACL</name>
<comment type="subunit">
    <text evidence="3">Homodimer.</text>
</comment>
<dbReference type="Gene3D" id="3.40.630.10">
    <property type="entry name" value="Zn peptidases"/>
    <property type="match status" value="1"/>
</dbReference>
<dbReference type="Pfam" id="PF07687">
    <property type="entry name" value="M20_dimer"/>
    <property type="match status" value="1"/>
</dbReference>
<dbReference type="AlphaFoldDB" id="A0A5S5CAS4"/>
<keyword evidence="4 7" id="KW-0479">Metal-binding</keyword>
<dbReference type="CDD" id="cd03884">
    <property type="entry name" value="M20_bAS"/>
    <property type="match status" value="1"/>
</dbReference>
<feature type="binding site" evidence="7">
    <location>
        <position position="83"/>
    </location>
    <ligand>
        <name>Zn(2+)</name>
        <dbReference type="ChEBI" id="CHEBI:29105"/>
        <label>1</label>
    </ligand>
</feature>
<reference evidence="10 11" key="1">
    <citation type="submission" date="2019-07" db="EMBL/GenBank/DDBJ databases">
        <title>Genomic Encyclopedia of Type Strains, Phase III (KMG-III): the genomes of soil and plant-associated and newly described type strains.</title>
        <authorList>
            <person name="Whitman W."/>
        </authorList>
    </citation>
    <scope>NUCLEOTIDE SEQUENCE [LARGE SCALE GENOMIC DNA]</scope>
    <source>
        <strain evidence="10 11">BL24</strain>
    </source>
</reference>
<dbReference type="SUPFAM" id="SSF53187">
    <property type="entry name" value="Zn-dependent exopeptidases"/>
    <property type="match status" value="1"/>
</dbReference>
<comment type="similarity">
    <text evidence="2">Belongs to the peptidase M20 family.</text>
</comment>
<dbReference type="Gene3D" id="3.30.70.360">
    <property type="match status" value="1"/>
</dbReference>
<evidence type="ECO:0000256" key="8">
    <source>
        <dbReference type="SAM" id="Coils"/>
    </source>
</evidence>
<dbReference type="RefSeq" id="WP_148929403.1">
    <property type="nucleotide sequence ID" value="NZ_VNHS01000004.1"/>
</dbReference>
<dbReference type="PIRSF" id="PIRSF001235">
    <property type="entry name" value="Amidase_carbamoylase"/>
    <property type="match status" value="1"/>
</dbReference>
<dbReference type="OrthoDB" id="9808195at2"/>
<feature type="binding site" evidence="7">
    <location>
        <position position="94"/>
    </location>
    <ligand>
        <name>Zn(2+)</name>
        <dbReference type="ChEBI" id="CHEBI:29105"/>
        <label>1</label>
    </ligand>
</feature>
<evidence type="ECO:0000313" key="10">
    <source>
        <dbReference type="EMBL" id="TYP75466.1"/>
    </source>
</evidence>
<keyword evidence="5 10" id="KW-0378">Hydrolase</keyword>
<feature type="coiled-coil region" evidence="8">
    <location>
        <begin position="292"/>
        <end position="319"/>
    </location>
</feature>
<feature type="domain" description="Peptidase M20 dimerisation" evidence="9">
    <location>
        <begin position="212"/>
        <end position="314"/>
    </location>
</feature>
<keyword evidence="11" id="KW-1185">Reference proteome</keyword>
<dbReference type="InterPro" id="IPR010158">
    <property type="entry name" value="Amidase_Cbmase"/>
</dbReference>
<dbReference type="PANTHER" id="PTHR32494:SF19">
    <property type="entry name" value="ALLANTOATE DEIMINASE-RELATED"/>
    <property type="match status" value="1"/>
</dbReference>
<feature type="binding site" evidence="7">
    <location>
        <position position="386"/>
    </location>
    <ligand>
        <name>Zn(2+)</name>
        <dbReference type="ChEBI" id="CHEBI:29105"/>
        <label>2</label>
    </ligand>
</feature>
<dbReference type="NCBIfam" id="NF006771">
    <property type="entry name" value="PRK09290.1-5"/>
    <property type="match status" value="1"/>
</dbReference>
<dbReference type="NCBIfam" id="TIGR01879">
    <property type="entry name" value="hydantase"/>
    <property type="match status" value="1"/>
</dbReference>
<feature type="binding site" evidence="7">
    <location>
        <position position="94"/>
    </location>
    <ligand>
        <name>Zn(2+)</name>
        <dbReference type="ChEBI" id="CHEBI:29105"/>
        <label>2</label>
    </ligand>
</feature>
<gene>
    <name evidence="10" type="ORF">BCM02_104143</name>
</gene>
<comment type="cofactor">
    <cofactor evidence="1">
        <name>Mn(2+)</name>
        <dbReference type="ChEBI" id="CHEBI:29035"/>
    </cofactor>
</comment>
<evidence type="ECO:0000256" key="3">
    <source>
        <dbReference type="ARBA" id="ARBA00011738"/>
    </source>
</evidence>
<keyword evidence="7" id="KW-0862">Zinc</keyword>
<feature type="binding site" evidence="7">
    <location>
        <position position="129"/>
    </location>
    <ligand>
        <name>Zn(2+)</name>
        <dbReference type="ChEBI" id="CHEBI:29105"/>
        <label>2</label>
    </ligand>
</feature>
<keyword evidence="6" id="KW-0464">Manganese</keyword>
<dbReference type="GO" id="GO:0046872">
    <property type="term" value="F:metal ion binding"/>
    <property type="evidence" value="ECO:0007669"/>
    <property type="project" value="UniProtKB-KW"/>
</dbReference>
<organism evidence="10 11">
    <name type="scientific">Paenibacillus methanolicus</name>
    <dbReference type="NCBI Taxonomy" id="582686"/>
    <lineage>
        <taxon>Bacteria</taxon>
        <taxon>Bacillati</taxon>
        <taxon>Bacillota</taxon>
        <taxon>Bacilli</taxon>
        <taxon>Bacillales</taxon>
        <taxon>Paenibacillaceae</taxon>
        <taxon>Paenibacillus</taxon>
    </lineage>
</organism>
<dbReference type="InterPro" id="IPR011650">
    <property type="entry name" value="Peptidase_M20_dimer"/>
</dbReference>
<keyword evidence="8" id="KW-0175">Coiled coil</keyword>